<evidence type="ECO:0000256" key="7">
    <source>
        <dbReference type="ARBA" id="ARBA00023136"/>
    </source>
</evidence>
<keyword evidence="6 9" id="KW-1133">Transmembrane helix</keyword>
<dbReference type="OrthoDB" id="9807115at2"/>
<feature type="transmembrane region" description="Helical" evidence="9">
    <location>
        <begin position="267"/>
        <end position="286"/>
    </location>
</feature>
<feature type="transmembrane region" description="Helical" evidence="9">
    <location>
        <begin position="93"/>
        <end position="116"/>
    </location>
</feature>
<keyword evidence="11" id="KW-1185">Reference proteome</keyword>
<dbReference type="GO" id="GO:0006865">
    <property type="term" value="P:amino acid transport"/>
    <property type="evidence" value="ECO:0007669"/>
    <property type="project" value="UniProtKB-KW"/>
</dbReference>
<dbReference type="InterPro" id="IPR052157">
    <property type="entry name" value="BCAA_transport_permease"/>
</dbReference>
<dbReference type="PANTHER" id="PTHR11795">
    <property type="entry name" value="BRANCHED-CHAIN AMINO ACID TRANSPORT SYSTEM PERMEASE PROTEIN LIVH"/>
    <property type="match status" value="1"/>
</dbReference>
<evidence type="ECO:0000256" key="9">
    <source>
        <dbReference type="SAM" id="Phobius"/>
    </source>
</evidence>
<evidence type="ECO:0000256" key="8">
    <source>
        <dbReference type="ARBA" id="ARBA00037998"/>
    </source>
</evidence>
<dbReference type="EMBL" id="FMXO01000001">
    <property type="protein sequence ID" value="SDB04619.1"/>
    <property type="molecule type" value="Genomic_DNA"/>
</dbReference>
<dbReference type="AlphaFoldDB" id="A0A1G6A8B3"/>
<organism evidence="10 11">
    <name type="scientific">Desulfonatronum thiosulfatophilum</name>
    <dbReference type="NCBI Taxonomy" id="617002"/>
    <lineage>
        <taxon>Bacteria</taxon>
        <taxon>Pseudomonadati</taxon>
        <taxon>Thermodesulfobacteriota</taxon>
        <taxon>Desulfovibrionia</taxon>
        <taxon>Desulfovibrionales</taxon>
        <taxon>Desulfonatronaceae</taxon>
        <taxon>Desulfonatronum</taxon>
    </lineage>
</organism>
<keyword evidence="3" id="KW-1003">Cell membrane</keyword>
<dbReference type="Proteomes" id="UP000198771">
    <property type="component" value="Unassembled WGS sequence"/>
</dbReference>
<evidence type="ECO:0000256" key="4">
    <source>
        <dbReference type="ARBA" id="ARBA00022692"/>
    </source>
</evidence>
<feature type="transmembrane region" description="Helical" evidence="9">
    <location>
        <begin position="61"/>
        <end position="81"/>
    </location>
</feature>
<feature type="transmembrane region" description="Helical" evidence="9">
    <location>
        <begin position="181"/>
        <end position="209"/>
    </location>
</feature>
<evidence type="ECO:0000256" key="6">
    <source>
        <dbReference type="ARBA" id="ARBA00022989"/>
    </source>
</evidence>
<protein>
    <submittedName>
        <fullName evidence="10">Amino acid/amide ABC transporter membrane protein 1, HAAT family</fullName>
    </submittedName>
</protein>
<feature type="transmembrane region" description="Helical" evidence="9">
    <location>
        <begin position="36"/>
        <end position="55"/>
    </location>
</feature>
<feature type="transmembrane region" description="Helical" evidence="9">
    <location>
        <begin position="240"/>
        <end position="261"/>
    </location>
</feature>
<dbReference type="InterPro" id="IPR001851">
    <property type="entry name" value="ABC_transp_permease"/>
</dbReference>
<sequence length="293" mass="30454">MLFDQLPQFLLSGLTSGSIYALVAVGFCIIYNATGIVNFAQGEFVMLGAMIMIGLTQDMGISLPLSFGTSIVAAMLLGVFLERVPLGLARSRHVLILVLITVGFSIAARGAASLIWGKTARALPAFSTEGPLLLAGAVISRQALWILVVTMICVALLHLFFQRTVVGQAIRAVADNRHGAVLVGIPVAQMVMVSFALSAGLGATAGILIAPITGMHYSAGVMLGLKGFAAAILGGYGHVWGAVAGGLLLGVLESLAAGFISSAYKDALAFLILLCVLWIRPSGLFGQAKTRRV</sequence>
<reference evidence="10 11" key="1">
    <citation type="submission" date="2016-10" db="EMBL/GenBank/DDBJ databases">
        <authorList>
            <person name="de Groot N.N."/>
        </authorList>
    </citation>
    <scope>NUCLEOTIDE SEQUENCE [LARGE SCALE GENOMIC DNA]</scope>
    <source>
        <strain evidence="10 11">ASO4-2</strain>
    </source>
</reference>
<proteinExistence type="inferred from homology"/>
<feature type="transmembrane region" description="Helical" evidence="9">
    <location>
        <begin position="6"/>
        <end position="29"/>
    </location>
</feature>
<comment type="similarity">
    <text evidence="8">Belongs to the binding-protein-dependent transport system permease family. LivHM subfamily.</text>
</comment>
<keyword evidence="5" id="KW-0029">Amino-acid transport</keyword>
<evidence type="ECO:0000256" key="5">
    <source>
        <dbReference type="ARBA" id="ARBA00022970"/>
    </source>
</evidence>
<keyword evidence="2" id="KW-0813">Transport</keyword>
<evidence type="ECO:0000256" key="1">
    <source>
        <dbReference type="ARBA" id="ARBA00004651"/>
    </source>
</evidence>
<gene>
    <name evidence="10" type="ORF">SAMN05660653_00225</name>
</gene>
<evidence type="ECO:0000256" key="2">
    <source>
        <dbReference type="ARBA" id="ARBA00022448"/>
    </source>
</evidence>
<dbReference type="PANTHER" id="PTHR11795:SF450">
    <property type="entry name" value="ABC TRANSPORTER PERMEASE PROTEIN"/>
    <property type="match status" value="1"/>
</dbReference>
<comment type="subcellular location">
    <subcellularLocation>
        <location evidence="1">Cell membrane</location>
        <topology evidence="1">Multi-pass membrane protein</topology>
    </subcellularLocation>
</comment>
<evidence type="ECO:0000313" key="11">
    <source>
        <dbReference type="Proteomes" id="UP000198771"/>
    </source>
</evidence>
<dbReference type="STRING" id="617002.SAMN05660653_00225"/>
<keyword evidence="7 9" id="KW-0472">Membrane</keyword>
<dbReference type="GO" id="GO:0005886">
    <property type="term" value="C:plasma membrane"/>
    <property type="evidence" value="ECO:0007669"/>
    <property type="project" value="UniProtKB-SubCell"/>
</dbReference>
<name>A0A1G6A8B3_9BACT</name>
<accession>A0A1G6A8B3</accession>
<feature type="transmembrane region" description="Helical" evidence="9">
    <location>
        <begin position="143"/>
        <end position="161"/>
    </location>
</feature>
<evidence type="ECO:0000313" key="10">
    <source>
        <dbReference type="EMBL" id="SDB04619.1"/>
    </source>
</evidence>
<dbReference type="CDD" id="cd06582">
    <property type="entry name" value="TM_PBP1_LivH_like"/>
    <property type="match status" value="1"/>
</dbReference>
<keyword evidence="4 9" id="KW-0812">Transmembrane</keyword>
<dbReference type="Pfam" id="PF02653">
    <property type="entry name" value="BPD_transp_2"/>
    <property type="match status" value="1"/>
</dbReference>
<dbReference type="GO" id="GO:0022857">
    <property type="term" value="F:transmembrane transporter activity"/>
    <property type="evidence" value="ECO:0007669"/>
    <property type="project" value="InterPro"/>
</dbReference>
<evidence type="ECO:0000256" key="3">
    <source>
        <dbReference type="ARBA" id="ARBA00022475"/>
    </source>
</evidence>
<dbReference type="RefSeq" id="WP_092116349.1">
    <property type="nucleotide sequence ID" value="NZ_FMXO01000001.1"/>
</dbReference>